<dbReference type="EMBL" id="VFPV01000004">
    <property type="protein sequence ID" value="TQM99149.1"/>
    <property type="molecule type" value="Genomic_DNA"/>
</dbReference>
<dbReference type="Proteomes" id="UP000316993">
    <property type="component" value="Unassembled WGS sequence"/>
</dbReference>
<organism evidence="2 3">
    <name type="scientific">Acidovorax temperans</name>
    <dbReference type="NCBI Taxonomy" id="80878"/>
    <lineage>
        <taxon>Bacteria</taxon>
        <taxon>Pseudomonadati</taxon>
        <taxon>Pseudomonadota</taxon>
        <taxon>Betaproteobacteria</taxon>
        <taxon>Burkholderiales</taxon>
        <taxon>Comamonadaceae</taxon>
        <taxon>Acidovorax</taxon>
    </lineage>
</organism>
<evidence type="ECO:0000313" key="3">
    <source>
        <dbReference type="Proteomes" id="UP000316993"/>
    </source>
</evidence>
<evidence type="ECO:0000313" key="2">
    <source>
        <dbReference type="EMBL" id="TQM99149.1"/>
    </source>
</evidence>
<feature type="region of interest" description="Disordered" evidence="1">
    <location>
        <begin position="1"/>
        <end position="30"/>
    </location>
</feature>
<dbReference type="AlphaFoldDB" id="A0A543KVQ8"/>
<comment type="caution">
    <text evidence="2">The sequence shown here is derived from an EMBL/GenBank/DDBJ whole genome shotgun (WGS) entry which is preliminary data.</text>
</comment>
<accession>A0A543KVQ8</accession>
<evidence type="ECO:0000256" key="1">
    <source>
        <dbReference type="SAM" id="MobiDB-lite"/>
    </source>
</evidence>
<proteinExistence type="predicted"/>
<gene>
    <name evidence="2" type="ORF">BDD18_3790</name>
</gene>
<reference evidence="2 3" key="1">
    <citation type="submission" date="2019-06" db="EMBL/GenBank/DDBJ databases">
        <title>Genomic Encyclopedia of Archaeal and Bacterial Type Strains, Phase II (KMG-II): from individual species to whole genera.</title>
        <authorList>
            <person name="Goeker M."/>
        </authorList>
    </citation>
    <scope>NUCLEOTIDE SEQUENCE [LARGE SCALE GENOMIC DNA]</scope>
    <source>
        <strain evidence="2 3">DSM 7270</strain>
    </source>
</reference>
<protein>
    <submittedName>
        <fullName evidence="2">Uncharacterized protein</fullName>
    </submittedName>
</protein>
<name>A0A543KVQ8_9BURK</name>
<sequence>MKGTLNMRQPAPAPKPLHAQCGKSVSWSGS</sequence>